<dbReference type="HOGENOM" id="CLU_2410714_0_0_5"/>
<sequence length="92" mass="9777">MGHGPAAVEARPGLKRIPTGRTPARLPFGAASTAAAAEKPTAFCRSGIKRMAFLPSATIPSVTVGFRQLSILDIIIHVKYNYSCTRSLLPNN</sequence>
<reference evidence="2 3" key="1">
    <citation type="journal article" date="2011" name="J. Bacteriol.">
        <title>Complete genome sequence of Polymorphum gilvum SL003B-26A1T, a crude oil-degrading bacterium from oil-polluted saline soil.</title>
        <authorList>
            <person name="Li S.G."/>
            <person name="Tang Y.Q."/>
            <person name="Nie Y."/>
            <person name="Cai M."/>
            <person name="Wu X.L."/>
        </authorList>
    </citation>
    <scope>NUCLEOTIDE SEQUENCE [LARGE SCALE GENOMIC DNA]</scope>
    <source>
        <strain evidence="3">LMG 25793 / CGMCC 1.9160 / SL003B-26A1</strain>
    </source>
</reference>
<dbReference type="Proteomes" id="UP000008130">
    <property type="component" value="Chromosome"/>
</dbReference>
<organism evidence="2 3">
    <name type="scientific">Polymorphum gilvum (strain LMG 25793 / CGMCC 1.9160 / SL003B-26A1)</name>
    <dbReference type="NCBI Taxonomy" id="991905"/>
    <lineage>
        <taxon>Bacteria</taxon>
        <taxon>Pseudomonadati</taxon>
        <taxon>Pseudomonadota</taxon>
        <taxon>Alphaproteobacteria</taxon>
        <taxon>Rhodobacterales</taxon>
        <taxon>Paracoccaceae</taxon>
        <taxon>Polymorphum</taxon>
    </lineage>
</organism>
<protein>
    <submittedName>
        <fullName evidence="2">Uncharacterized protein</fullName>
    </submittedName>
</protein>
<dbReference type="EMBL" id="CP002568">
    <property type="protein sequence ID" value="ADZ68619.1"/>
    <property type="molecule type" value="Genomic_DNA"/>
</dbReference>
<evidence type="ECO:0000256" key="1">
    <source>
        <dbReference type="SAM" id="MobiDB-lite"/>
    </source>
</evidence>
<dbReference type="KEGG" id="pgv:SL003B_0180"/>
<dbReference type="STRING" id="991905.SL003B_0180"/>
<dbReference type="AlphaFoldDB" id="F2J084"/>
<evidence type="ECO:0000313" key="2">
    <source>
        <dbReference type="EMBL" id="ADZ68619.1"/>
    </source>
</evidence>
<name>F2J084_POLGS</name>
<keyword evidence="3" id="KW-1185">Reference proteome</keyword>
<accession>F2J084</accession>
<dbReference type="PATRIC" id="fig|991905.3.peg.184"/>
<proteinExistence type="predicted"/>
<evidence type="ECO:0000313" key="3">
    <source>
        <dbReference type="Proteomes" id="UP000008130"/>
    </source>
</evidence>
<gene>
    <name evidence="2" type="ordered locus">SL003B_0180</name>
</gene>
<feature type="region of interest" description="Disordered" evidence="1">
    <location>
        <begin position="1"/>
        <end position="22"/>
    </location>
</feature>